<evidence type="ECO:0000313" key="3">
    <source>
        <dbReference type="Proteomes" id="UP000310200"/>
    </source>
</evidence>
<dbReference type="EMBL" id="QBLH01000104">
    <property type="protein sequence ID" value="TGZ57928.1"/>
    <property type="molecule type" value="Genomic_DNA"/>
</dbReference>
<comment type="caution">
    <text evidence="2">The sequence shown here is derived from an EMBL/GenBank/DDBJ whole genome shotgun (WGS) entry which is preliminary data.</text>
</comment>
<evidence type="ECO:0000313" key="2">
    <source>
        <dbReference type="EMBL" id="TGZ57928.1"/>
    </source>
</evidence>
<gene>
    <name evidence="2" type="ORF">DBV15_07580</name>
</gene>
<accession>A0A4S2LC02</accession>
<proteinExistence type="predicted"/>
<name>A0A4S2LC02_9HYME</name>
<sequence length="95" mass="10494">MNTPDVTGTHSRRLAQGIRGRFRRDRRRGESATGRLIHPLRRMVSGLDGSIGRPAPPWPQPTSQIIVHVMGHAHRIEPTGNNKVEGGLSKPIYGD</sequence>
<dbReference type="AlphaFoldDB" id="A0A4S2LC02"/>
<keyword evidence="3" id="KW-1185">Reference proteome</keyword>
<evidence type="ECO:0000256" key="1">
    <source>
        <dbReference type="SAM" id="MobiDB-lite"/>
    </source>
</evidence>
<protein>
    <submittedName>
        <fullName evidence="2">Uncharacterized protein</fullName>
    </submittedName>
</protein>
<dbReference type="Proteomes" id="UP000310200">
    <property type="component" value="Unassembled WGS sequence"/>
</dbReference>
<reference evidence="2 3" key="1">
    <citation type="journal article" date="2019" name="Philos. Trans. R. Soc. Lond., B, Biol. Sci.">
        <title>Ant behaviour and brain gene expression of defending hosts depend on the ecological success of the intruding social parasite.</title>
        <authorList>
            <person name="Kaur R."/>
            <person name="Stoldt M."/>
            <person name="Jongepier E."/>
            <person name="Feldmeyer B."/>
            <person name="Menzel F."/>
            <person name="Bornberg-Bauer E."/>
            <person name="Foitzik S."/>
        </authorList>
    </citation>
    <scope>NUCLEOTIDE SEQUENCE [LARGE SCALE GENOMIC DNA]</scope>
    <source>
        <tissue evidence="2">Whole body</tissue>
    </source>
</reference>
<feature type="region of interest" description="Disordered" evidence="1">
    <location>
        <begin position="1"/>
        <end position="34"/>
    </location>
</feature>
<organism evidence="2 3">
    <name type="scientific">Temnothorax longispinosus</name>
    <dbReference type="NCBI Taxonomy" id="300112"/>
    <lineage>
        <taxon>Eukaryota</taxon>
        <taxon>Metazoa</taxon>
        <taxon>Ecdysozoa</taxon>
        <taxon>Arthropoda</taxon>
        <taxon>Hexapoda</taxon>
        <taxon>Insecta</taxon>
        <taxon>Pterygota</taxon>
        <taxon>Neoptera</taxon>
        <taxon>Endopterygota</taxon>
        <taxon>Hymenoptera</taxon>
        <taxon>Apocrita</taxon>
        <taxon>Aculeata</taxon>
        <taxon>Formicoidea</taxon>
        <taxon>Formicidae</taxon>
        <taxon>Myrmicinae</taxon>
        <taxon>Temnothorax</taxon>
    </lineage>
</organism>